<dbReference type="AlphaFoldDB" id="A0A183TIK8"/>
<gene>
    <name evidence="1" type="ORF">SSLN_LOCUS16306</name>
</gene>
<dbReference type="Proteomes" id="UP000275846">
    <property type="component" value="Unassembled WGS sequence"/>
</dbReference>
<reference evidence="1 2" key="2">
    <citation type="submission" date="2018-11" db="EMBL/GenBank/DDBJ databases">
        <authorList>
            <consortium name="Pathogen Informatics"/>
        </authorList>
    </citation>
    <scope>NUCLEOTIDE SEQUENCE [LARGE SCALE GENOMIC DNA]</scope>
    <source>
        <strain evidence="1 2">NST_G2</strain>
    </source>
</reference>
<proteinExistence type="predicted"/>
<organism evidence="3">
    <name type="scientific">Schistocephalus solidus</name>
    <name type="common">Tapeworm</name>
    <dbReference type="NCBI Taxonomy" id="70667"/>
    <lineage>
        <taxon>Eukaryota</taxon>
        <taxon>Metazoa</taxon>
        <taxon>Spiralia</taxon>
        <taxon>Lophotrochozoa</taxon>
        <taxon>Platyhelminthes</taxon>
        <taxon>Cestoda</taxon>
        <taxon>Eucestoda</taxon>
        <taxon>Diphyllobothriidea</taxon>
        <taxon>Diphyllobothriidae</taxon>
        <taxon>Schistocephalus</taxon>
    </lineage>
</organism>
<reference evidence="3" key="1">
    <citation type="submission" date="2016-06" db="UniProtKB">
        <authorList>
            <consortium name="WormBaseParasite"/>
        </authorList>
    </citation>
    <scope>IDENTIFICATION</scope>
</reference>
<sequence length="203" mass="22574">MVYDDYDLWEDRMKVYLEAVDKGVHPAAILRRLDNEVFTVARAANLTASLTPETIFGHLWREFGRSLRPWVALATLKSRRQHAGESVVDFQRHLRVLARMIKVALDIGRREEAIYTAYPLVQISSPSAFGCHQAPAAIQDSPVMSSPWDSDRATTSAHKRLNGSGALLSPLLLGEALHSLLDAEPAGNNVVIRPALHLPQVFM</sequence>
<accession>A0A183TIK8</accession>
<protein>
    <submittedName>
        <fullName evidence="1 3">Uncharacterized protein</fullName>
    </submittedName>
</protein>
<dbReference type="WBParaSite" id="SSLN_0001692401-mRNA-1">
    <property type="protein sequence ID" value="SSLN_0001692401-mRNA-1"/>
    <property type="gene ID" value="SSLN_0001692401"/>
</dbReference>
<name>A0A183TIK8_SCHSO</name>
<dbReference type="EMBL" id="UYSU01040936">
    <property type="protein sequence ID" value="VDM02692.1"/>
    <property type="molecule type" value="Genomic_DNA"/>
</dbReference>
<evidence type="ECO:0000313" key="3">
    <source>
        <dbReference type="WBParaSite" id="SSLN_0001692401-mRNA-1"/>
    </source>
</evidence>
<evidence type="ECO:0000313" key="2">
    <source>
        <dbReference type="Proteomes" id="UP000275846"/>
    </source>
</evidence>
<keyword evidence="2" id="KW-1185">Reference proteome</keyword>
<evidence type="ECO:0000313" key="1">
    <source>
        <dbReference type="EMBL" id="VDM02692.1"/>
    </source>
</evidence>